<dbReference type="PANTHER" id="PTHR11895">
    <property type="entry name" value="TRANSAMIDASE"/>
    <property type="match status" value="1"/>
</dbReference>
<protein>
    <submittedName>
        <fullName evidence="2">Amidase</fullName>
    </submittedName>
</protein>
<dbReference type="Gene3D" id="3.90.1300.10">
    <property type="entry name" value="Amidase signature (AS) domain"/>
    <property type="match status" value="1"/>
</dbReference>
<dbReference type="Proteomes" id="UP000630353">
    <property type="component" value="Unassembled WGS sequence"/>
</dbReference>
<dbReference type="GO" id="GO:0003824">
    <property type="term" value="F:catalytic activity"/>
    <property type="evidence" value="ECO:0007669"/>
    <property type="project" value="InterPro"/>
</dbReference>
<reference evidence="2" key="1">
    <citation type="journal article" date="2014" name="Int. J. Syst. Evol. Microbiol.">
        <title>Complete genome sequence of Corynebacterium casei LMG S-19264T (=DSM 44701T), isolated from a smear-ripened cheese.</title>
        <authorList>
            <consortium name="US DOE Joint Genome Institute (JGI-PGF)"/>
            <person name="Walter F."/>
            <person name="Albersmeier A."/>
            <person name="Kalinowski J."/>
            <person name="Ruckert C."/>
        </authorList>
    </citation>
    <scope>NUCLEOTIDE SEQUENCE</scope>
    <source>
        <strain evidence="2">KCTC 42651</strain>
    </source>
</reference>
<name>A0A918XWB8_9PROT</name>
<accession>A0A918XWB8</accession>
<evidence type="ECO:0000313" key="2">
    <source>
        <dbReference type="EMBL" id="GHD61175.1"/>
    </source>
</evidence>
<comment type="caution">
    <text evidence="2">The sequence shown here is derived from an EMBL/GenBank/DDBJ whole genome shotgun (WGS) entry which is preliminary data.</text>
</comment>
<dbReference type="InterPro" id="IPR036928">
    <property type="entry name" value="AS_sf"/>
</dbReference>
<sequence>MTPLYATSAAELTEAYAAGRLSPVEVTEAVLARIEAWEPHANAFYRVHHDGARAAAKAAEARWRDGRPLSPLDGVPITLKENVVSKGDPAPIGVAIGDTTPKTEDSPIAARVREAGCVLLGKTTMPDYGMLSSGRSSIHGTTRNPWRLDRNTAGSSSGAGAAAVAGYGPLHVGTDIGGSVRLPAHHCGLFGLKPSLGRIPIHPPFMGRCAGPMTRTVRDSAMLMSAITRPDARDYMSLPYDPVDYAAGLEGLSAKGLRIGLIRKMGTGLEPETGVLAAADAAARALADAGAEVVETPSFLTPAMLDGICRFFEARSYNDVMALSAEQRAKILPFVVEWCTWRAGGFSGAEVMDAYMQVVAMREAAVKAVAAFDFVLSPTAPIVSYPAEAHSPNEDPHDALAHIAYTVAYNFSEQPAASVNWCFTDDGLPVGVQLIGQRFDDLGVMRLARLVEQLRPAQNAWPEPPQ</sequence>
<keyword evidence="3" id="KW-1185">Reference proteome</keyword>
<dbReference type="InterPro" id="IPR023631">
    <property type="entry name" value="Amidase_dom"/>
</dbReference>
<dbReference type="RefSeq" id="WP_189994514.1">
    <property type="nucleotide sequence ID" value="NZ_BMZS01000012.1"/>
</dbReference>
<dbReference type="Pfam" id="PF01425">
    <property type="entry name" value="Amidase"/>
    <property type="match status" value="1"/>
</dbReference>
<gene>
    <name evidence="2" type="primary">gatA</name>
    <name evidence="2" type="ORF">GCM10017083_48260</name>
</gene>
<dbReference type="InterPro" id="IPR000120">
    <property type="entry name" value="Amidase"/>
</dbReference>
<proteinExistence type="predicted"/>
<reference evidence="2" key="2">
    <citation type="submission" date="2020-09" db="EMBL/GenBank/DDBJ databases">
        <authorList>
            <person name="Sun Q."/>
            <person name="Kim S."/>
        </authorList>
    </citation>
    <scope>NUCLEOTIDE SEQUENCE</scope>
    <source>
        <strain evidence="2">KCTC 42651</strain>
    </source>
</reference>
<dbReference type="SUPFAM" id="SSF75304">
    <property type="entry name" value="Amidase signature (AS) enzymes"/>
    <property type="match status" value="1"/>
</dbReference>
<organism evidence="2 3">
    <name type="scientific">Thalassobaculum fulvum</name>
    <dbReference type="NCBI Taxonomy" id="1633335"/>
    <lineage>
        <taxon>Bacteria</taxon>
        <taxon>Pseudomonadati</taxon>
        <taxon>Pseudomonadota</taxon>
        <taxon>Alphaproteobacteria</taxon>
        <taxon>Rhodospirillales</taxon>
        <taxon>Thalassobaculaceae</taxon>
        <taxon>Thalassobaculum</taxon>
    </lineage>
</organism>
<dbReference type="AlphaFoldDB" id="A0A918XWB8"/>
<feature type="domain" description="Amidase" evidence="1">
    <location>
        <begin position="25"/>
        <end position="441"/>
    </location>
</feature>
<evidence type="ECO:0000313" key="3">
    <source>
        <dbReference type="Proteomes" id="UP000630353"/>
    </source>
</evidence>
<evidence type="ECO:0000259" key="1">
    <source>
        <dbReference type="Pfam" id="PF01425"/>
    </source>
</evidence>
<dbReference type="EMBL" id="BMZS01000012">
    <property type="protein sequence ID" value="GHD61175.1"/>
    <property type="molecule type" value="Genomic_DNA"/>
</dbReference>
<dbReference type="PANTHER" id="PTHR11895:SF173">
    <property type="entry name" value="GLUTAMYL-TRNA AMIDOTRANSFERASE SUBUNIT A"/>
    <property type="match status" value="1"/>
</dbReference>
<dbReference type="NCBIfam" id="NF005450">
    <property type="entry name" value="PRK07042.1"/>
    <property type="match status" value="1"/>
</dbReference>